<dbReference type="RefSeq" id="WP_132312889.1">
    <property type="nucleotide sequence ID" value="NZ_SMAR01000025.1"/>
</dbReference>
<evidence type="ECO:0000256" key="5">
    <source>
        <dbReference type="ARBA" id="ARBA00022692"/>
    </source>
</evidence>
<dbReference type="OrthoDB" id="9811798at2"/>
<evidence type="ECO:0000259" key="12">
    <source>
        <dbReference type="Pfam" id="PF00662"/>
    </source>
</evidence>
<dbReference type="Pfam" id="PF00662">
    <property type="entry name" value="Proton_antipo_N"/>
    <property type="match status" value="1"/>
</dbReference>
<dbReference type="Pfam" id="PF00361">
    <property type="entry name" value="Proton_antipo_M"/>
    <property type="match status" value="1"/>
</dbReference>
<feature type="transmembrane region" description="Helical" evidence="10">
    <location>
        <begin position="571"/>
        <end position="592"/>
    </location>
</feature>
<feature type="domain" description="NADH:quinone oxidoreductase/Mrp antiporter transmembrane" evidence="11">
    <location>
        <begin position="132"/>
        <end position="417"/>
    </location>
</feature>
<feature type="transmembrane region" description="Helical" evidence="10">
    <location>
        <begin position="305"/>
        <end position="325"/>
    </location>
</feature>
<comment type="subcellular location">
    <subcellularLocation>
        <location evidence="1">Cell membrane</location>
        <topology evidence="1">Multi-pass membrane protein</topology>
    </subcellularLocation>
    <subcellularLocation>
        <location evidence="9">Membrane</location>
        <topology evidence="9">Multi-pass membrane protein</topology>
    </subcellularLocation>
</comment>
<keyword evidence="16" id="KW-1185">Reference proteome</keyword>
<dbReference type="PRINTS" id="PR01434">
    <property type="entry name" value="NADHDHGNASE5"/>
</dbReference>
<evidence type="ECO:0000256" key="3">
    <source>
        <dbReference type="ARBA" id="ARBA00022449"/>
    </source>
</evidence>
<dbReference type="InterPro" id="IPR001750">
    <property type="entry name" value="ND/Mrp_TM"/>
</dbReference>
<evidence type="ECO:0000313" key="15">
    <source>
        <dbReference type="EMBL" id="TCT35499.1"/>
    </source>
</evidence>
<keyword evidence="2" id="KW-0813">Transport</keyword>
<feature type="domain" description="NADH-Ubiquinone oxidoreductase (complex I) chain 5 N-terminal" evidence="12">
    <location>
        <begin position="69"/>
        <end position="116"/>
    </location>
</feature>
<keyword evidence="5 9" id="KW-0812">Transmembrane</keyword>
<feature type="transmembrane region" description="Helical" evidence="10">
    <location>
        <begin position="604"/>
        <end position="622"/>
    </location>
</feature>
<feature type="transmembrane region" description="Helical" evidence="10">
    <location>
        <begin position="453"/>
        <end position="476"/>
    </location>
</feature>
<feature type="transmembrane region" description="Helical" evidence="10">
    <location>
        <begin position="690"/>
        <end position="712"/>
    </location>
</feature>
<evidence type="ECO:0000259" key="13">
    <source>
        <dbReference type="Pfam" id="PF13244"/>
    </source>
</evidence>
<dbReference type="InterPro" id="IPR001516">
    <property type="entry name" value="Proton_antipo_N"/>
</dbReference>
<evidence type="ECO:0000259" key="14">
    <source>
        <dbReference type="Pfam" id="PF20501"/>
    </source>
</evidence>
<evidence type="ECO:0000259" key="11">
    <source>
        <dbReference type="Pfam" id="PF00361"/>
    </source>
</evidence>
<feature type="transmembrane region" description="Helical" evidence="10">
    <location>
        <begin position="6"/>
        <end position="27"/>
    </location>
</feature>
<evidence type="ECO:0000256" key="2">
    <source>
        <dbReference type="ARBA" id="ARBA00022448"/>
    </source>
</evidence>
<feature type="domain" description="MrpA C-terminal/MbhE" evidence="14">
    <location>
        <begin position="689"/>
        <end position="780"/>
    </location>
</feature>
<sequence>MTASETALTFVALCLPLLGAVLSPICYRAFRSGAAWLLAILPLLSFLHFLSLVPQVAHGAVLVGGYDWIPSLGLRFSFLLDGLSLTFALLVSGIGTLIVLYTGGYMSDHPQRARFMSFIFMFMASMLGVVISDGLLMLFVFWELTSITSFLLIGFDHTREASRRAALQALIVTGGGGLVLLAGVLLIQHITGLTSLSALLGSGDLLRSSPLYLAALILVLGGAFTKSAQFPFHFWLPNAMEAPTPVSAFLHSATMVKAGVYLLMRLNPVMGDTVYWTTILPIFGGVTLLIGSLIAIRQTDLKQMLAFTTVASLGLMVMMTGMGLPHAVEAAVLYLIAHALFKGGLFMVAGIIDHETGTRDLTKLGGLAKAMPITFSAGLAGAISMGGLPPFVGFLSKEAIYEALVTGTGITLIFLLVAILGNALMFAVGFGVGLKPFVGAKTETPKHAHEAPVLMWIGPIVLGGSALIGALFSHGFHEYFSNPMSSAVAGEPVDIHLSLIPHIGYPLGLSVLTVMIAVLFYWRLSSVRGFMAAVLARVGSGPDKWFDCFMQGIVRLSFAVSQKVQPGRLEFYITATFIAVGAVLMISLFSFGEMPPMPTLSDDIQIGHWTVFIIAVAGLLAVINAQNRLSAIVTLGLQGFAVAIIFLLLGAPDLSFTQFMVETLSVVILTLVMTRLNLVPSDHRELRQKLFDGAIAIVCGFGFSMLLMRVTAVPFNDALTNFFNTYSKTIAHGHNVVNVIIVDFRGTDTLGEIGVVMITGLAILALIRIRAGRRFAPSLGARDEDAQQEKAQ</sequence>
<feature type="transmembrane region" description="Helical" evidence="10">
    <location>
        <begin position="113"/>
        <end position="131"/>
    </location>
</feature>
<feature type="transmembrane region" description="Helical" evidence="10">
    <location>
        <begin position="656"/>
        <end position="678"/>
    </location>
</feature>
<dbReference type="Pfam" id="PF20501">
    <property type="entry name" value="MbhE"/>
    <property type="match status" value="1"/>
</dbReference>
<dbReference type="Proteomes" id="UP000295097">
    <property type="component" value="Unassembled WGS sequence"/>
</dbReference>
<dbReference type="GO" id="GO:0006811">
    <property type="term" value="P:monoatomic ion transport"/>
    <property type="evidence" value="ECO:0007669"/>
    <property type="project" value="UniProtKB-KW"/>
</dbReference>
<feature type="transmembrane region" description="Helical" evidence="10">
    <location>
        <begin position="331"/>
        <end position="352"/>
    </location>
</feature>
<dbReference type="InterPro" id="IPR042106">
    <property type="entry name" value="Nuo/plastoQ_OxRdtase_6_NuoJ"/>
</dbReference>
<keyword evidence="3" id="KW-0050">Antiport</keyword>
<feature type="transmembrane region" description="Helical" evidence="10">
    <location>
        <begin position="373"/>
        <end position="392"/>
    </location>
</feature>
<organism evidence="15 16">
    <name type="scientific">Martelella mediterranea</name>
    <dbReference type="NCBI Taxonomy" id="293089"/>
    <lineage>
        <taxon>Bacteria</taxon>
        <taxon>Pseudomonadati</taxon>
        <taxon>Pseudomonadota</taxon>
        <taxon>Alphaproteobacteria</taxon>
        <taxon>Hyphomicrobiales</taxon>
        <taxon>Aurantimonadaceae</taxon>
        <taxon>Martelella</taxon>
    </lineage>
</organism>
<dbReference type="GO" id="GO:0005886">
    <property type="term" value="C:plasma membrane"/>
    <property type="evidence" value="ECO:0007669"/>
    <property type="project" value="UniProtKB-SubCell"/>
</dbReference>
<feature type="transmembrane region" description="Helical" evidence="10">
    <location>
        <begin position="273"/>
        <end position="296"/>
    </location>
</feature>
<evidence type="ECO:0000256" key="6">
    <source>
        <dbReference type="ARBA" id="ARBA00022989"/>
    </source>
</evidence>
<dbReference type="Pfam" id="PF13244">
    <property type="entry name" value="MbhD"/>
    <property type="match status" value="1"/>
</dbReference>
<keyword evidence="4" id="KW-1003">Cell membrane</keyword>
<feature type="domain" description="MrpA C-terminal/MbhD" evidence="13">
    <location>
        <begin position="614"/>
        <end position="676"/>
    </location>
</feature>
<feature type="transmembrane region" description="Helical" evidence="10">
    <location>
        <begin position="76"/>
        <end position="101"/>
    </location>
</feature>
<reference evidence="15 16" key="1">
    <citation type="submission" date="2019-03" db="EMBL/GenBank/DDBJ databases">
        <title>Freshwater and sediment microbial communities from various areas in North America, analyzing microbe dynamics in response to fracking.</title>
        <authorList>
            <person name="Lamendella R."/>
        </authorList>
    </citation>
    <scope>NUCLEOTIDE SEQUENCE [LARGE SCALE GENOMIC DNA]</scope>
    <source>
        <strain evidence="15 16">175.2</strain>
    </source>
</reference>
<comment type="caution">
    <text evidence="15">The sequence shown here is derived from an EMBL/GenBank/DDBJ whole genome shotgun (WGS) entry which is preliminary data.</text>
</comment>
<dbReference type="AlphaFoldDB" id="A0A4R3NT12"/>
<dbReference type="InterPro" id="IPR050616">
    <property type="entry name" value="CPA3_Na-H_Antiporter_A"/>
</dbReference>
<dbReference type="GO" id="GO:0015297">
    <property type="term" value="F:antiporter activity"/>
    <property type="evidence" value="ECO:0007669"/>
    <property type="project" value="UniProtKB-KW"/>
</dbReference>
<accession>A0A4R3NT12</accession>
<evidence type="ECO:0000256" key="1">
    <source>
        <dbReference type="ARBA" id="ARBA00004651"/>
    </source>
</evidence>
<keyword evidence="6 10" id="KW-1133">Transmembrane helix</keyword>
<feature type="transmembrane region" description="Helical" evidence="10">
    <location>
        <begin position="167"/>
        <end position="191"/>
    </location>
</feature>
<feature type="transmembrane region" description="Helical" evidence="10">
    <location>
        <begin position="412"/>
        <end position="432"/>
    </location>
</feature>
<evidence type="ECO:0000256" key="9">
    <source>
        <dbReference type="RuleBase" id="RU000320"/>
    </source>
</evidence>
<evidence type="ECO:0000256" key="8">
    <source>
        <dbReference type="ARBA" id="ARBA00023136"/>
    </source>
</evidence>
<dbReference type="InterPro" id="IPR046806">
    <property type="entry name" value="MrpA_C/MbhE"/>
</dbReference>
<feature type="transmembrane region" description="Helical" evidence="10">
    <location>
        <begin position="503"/>
        <end position="522"/>
    </location>
</feature>
<keyword evidence="7" id="KW-0406">Ion transport</keyword>
<protein>
    <submittedName>
        <fullName evidence="15">Multisubunit sodium/proton antiporter MrpA subunit</fullName>
    </submittedName>
</protein>
<evidence type="ECO:0000256" key="7">
    <source>
        <dbReference type="ARBA" id="ARBA00023065"/>
    </source>
</evidence>
<dbReference type="EMBL" id="SMAR01000025">
    <property type="protein sequence ID" value="TCT35499.1"/>
    <property type="molecule type" value="Genomic_DNA"/>
</dbReference>
<dbReference type="InterPro" id="IPR025383">
    <property type="entry name" value="MrpA_C/MbhD"/>
</dbReference>
<name>A0A4R3NT12_9HYPH</name>
<dbReference type="Gene3D" id="1.20.120.1200">
    <property type="entry name" value="NADH-ubiquinone/plastoquinone oxidoreductase chain 6, subunit NuoJ"/>
    <property type="match status" value="1"/>
</dbReference>
<keyword evidence="8 10" id="KW-0472">Membrane</keyword>
<dbReference type="PANTHER" id="PTHR43373:SF1">
    <property type="entry name" value="NA(+)_H(+) ANTIPORTER SUBUNIT A"/>
    <property type="match status" value="1"/>
</dbReference>
<evidence type="ECO:0000256" key="4">
    <source>
        <dbReference type="ARBA" id="ARBA00022475"/>
    </source>
</evidence>
<evidence type="ECO:0000256" key="10">
    <source>
        <dbReference type="SAM" id="Phobius"/>
    </source>
</evidence>
<feature type="transmembrane region" description="Helical" evidence="10">
    <location>
        <begin position="34"/>
        <end position="56"/>
    </location>
</feature>
<evidence type="ECO:0000313" key="16">
    <source>
        <dbReference type="Proteomes" id="UP000295097"/>
    </source>
</evidence>
<feature type="transmembrane region" description="Helical" evidence="10">
    <location>
        <begin position="211"/>
        <end position="236"/>
    </location>
</feature>
<proteinExistence type="predicted"/>
<feature type="transmembrane region" description="Helical" evidence="10">
    <location>
        <begin position="629"/>
        <end position="650"/>
    </location>
</feature>
<gene>
    <name evidence="15" type="ORF">EDC90_102525</name>
</gene>
<feature type="transmembrane region" description="Helical" evidence="10">
    <location>
        <begin position="753"/>
        <end position="769"/>
    </location>
</feature>
<dbReference type="PANTHER" id="PTHR43373">
    <property type="entry name" value="NA(+)/H(+) ANTIPORTER SUBUNIT"/>
    <property type="match status" value="1"/>
</dbReference>
<dbReference type="NCBIfam" id="NF009287">
    <property type="entry name" value="PRK12647.1"/>
    <property type="match status" value="1"/>
</dbReference>